<keyword evidence="2" id="KW-1185">Reference proteome</keyword>
<protein>
    <submittedName>
        <fullName evidence="1">Uncharacterized protein</fullName>
    </submittedName>
</protein>
<dbReference type="AlphaFoldDB" id="A0A8C4N4N9"/>
<name>A0A8C4N4N9_EPTBU</name>
<sequence>MAGWTLASCLVYEVQPDAGFTSATVGSGRGYYTAQWTPVCERFTEAMNGIRSDQNGWDMHKLKVLEQLLPEMCSLLELLEQEQLSAATQTCRDAVLKLLRQLKPSDAEETEYIYTSSAACNNGMGLWQVLEQCWRPAAIKTEPARGGG</sequence>
<dbReference type="Proteomes" id="UP000694388">
    <property type="component" value="Unplaced"/>
</dbReference>
<accession>A0A8C4N4N9</accession>
<reference evidence="1" key="2">
    <citation type="submission" date="2025-09" db="UniProtKB">
        <authorList>
            <consortium name="Ensembl"/>
        </authorList>
    </citation>
    <scope>IDENTIFICATION</scope>
</reference>
<reference evidence="1" key="1">
    <citation type="submission" date="2025-08" db="UniProtKB">
        <authorList>
            <consortium name="Ensembl"/>
        </authorList>
    </citation>
    <scope>IDENTIFICATION</scope>
</reference>
<dbReference type="Ensembl" id="ENSEBUT00000001917.1">
    <property type="protein sequence ID" value="ENSEBUP00000001587.1"/>
    <property type="gene ID" value="ENSEBUG00000001346.1"/>
</dbReference>
<proteinExistence type="predicted"/>
<evidence type="ECO:0000313" key="2">
    <source>
        <dbReference type="Proteomes" id="UP000694388"/>
    </source>
</evidence>
<evidence type="ECO:0000313" key="1">
    <source>
        <dbReference type="Ensembl" id="ENSEBUP00000001587.1"/>
    </source>
</evidence>
<organism evidence="1 2">
    <name type="scientific">Eptatretus burgeri</name>
    <name type="common">Inshore hagfish</name>
    <dbReference type="NCBI Taxonomy" id="7764"/>
    <lineage>
        <taxon>Eukaryota</taxon>
        <taxon>Metazoa</taxon>
        <taxon>Chordata</taxon>
        <taxon>Craniata</taxon>
        <taxon>Vertebrata</taxon>
        <taxon>Cyclostomata</taxon>
        <taxon>Myxini</taxon>
        <taxon>Myxiniformes</taxon>
        <taxon>Myxinidae</taxon>
        <taxon>Eptatretinae</taxon>
        <taxon>Eptatretus</taxon>
    </lineage>
</organism>